<dbReference type="InterPro" id="IPR008949">
    <property type="entry name" value="Isoprenoid_synthase_dom_sf"/>
</dbReference>
<sequence>KRYENFPVASYVLSKSIRPHINTFYSFSRTIDDIADSNTIDAKEKIDRLSGFENAIIGKDTTSTEFEKAHNMRRSLEETGVTEQHCIDLIQAFKQDATKLRYQNWDELIGYCQLSAAPVGRYLLDLHGESTQVYTKSDALCNALQILNHLQDCKQDYLTLNRVYLPIVWLAEKGLEVNCLNAARSVPELKEVFLKILNSTEDLLQIANKLPRVITNKRLAIESNSIL</sequence>
<dbReference type="InterPro" id="IPR002060">
    <property type="entry name" value="Squ/phyt_synthse"/>
</dbReference>
<accession>A0A383F7E6</accession>
<dbReference type="EMBL" id="UINC01232091">
    <property type="protein sequence ID" value="SVE64909.1"/>
    <property type="molecule type" value="Genomic_DNA"/>
</dbReference>
<dbReference type="Gene3D" id="1.10.600.10">
    <property type="entry name" value="Farnesyl Diphosphate Synthase"/>
    <property type="match status" value="1"/>
</dbReference>
<reference evidence="1" key="1">
    <citation type="submission" date="2018-05" db="EMBL/GenBank/DDBJ databases">
        <authorList>
            <person name="Lanie J.A."/>
            <person name="Ng W.-L."/>
            <person name="Kazmierczak K.M."/>
            <person name="Andrzejewski T.M."/>
            <person name="Davidsen T.M."/>
            <person name="Wayne K.J."/>
            <person name="Tettelin H."/>
            <person name="Glass J.I."/>
            <person name="Rusch D."/>
            <person name="Podicherti R."/>
            <person name="Tsui H.-C.T."/>
            <person name="Winkler M.E."/>
        </authorList>
    </citation>
    <scope>NUCLEOTIDE SEQUENCE</scope>
</reference>
<protein>
    <recommendedName>
        <fullName evidence="2">Squalene synthase HpnC</fullName>
    </recommendedName>
</protein>
<proteinExistence type="predicted"/>
<dbReference type="AlphaFoldDB" id="A0A383F7E6"/>
<feature type="non-terminal residue" evidence="1">
    <location>
        <position position="1"/>
    </location>
</feature>
<dbReference type="PANTHER" id="PTHR31480">
    <property type="entry name" value="BIFUNCTIONAL LYCOPENE CYCLASE/PHYTOENE SYNTHASE"/>
    <property type="match status" value="1"/>
</dbReference>
<evidence type="ECO:0000313" key="1">
    <source>
        <dbReference type="EMBL" id="SVE64909.1"/>
    </source>
</evidence>
<dbReference type="SFLD" id="SFLDS00005">
    <property type="entry name" value="Isoprenoid_Synthase_Type_I"/>
    <property type="match status" value="1"/>
</dbReference>
<evidence type="ECO:0008006" key="2">
    <source>
        <dbReference type="Google" id="ProtNLM"/>
    </source>
</evidence>
<dbReference type="SUPFAM" id="SSF48576">
    <property type="entry name" value="Terpenoid synthases"/>
    <property type="match status" value="1"/>
</dbReference>
<organism evidence="1">
    <name type="scientific">marine metagenome</name>
    <dbReference type="NCBI Taxonomy" id="408172"/>
    <lineage>
        <taxon>unclassified sequences</taxon>
        <taxon>metagenomes</taxon>
        <taxon>ecological metagenomes</taxon>
    </lineage>
</organism>
<dbReference type="SFLD" id="SFLDG01018">
    <property type="entry name" value="Squalene/Phytoene_Synthase_Lik"/>
    <property type="match status" value="1"/>
</dbReference>
<name>A0A383F7E6_9ZZZZ</name>
<gene>
    <name evidence="1" type="ORF">METZ01_LOCUS517763</name>
</gene>
<dbReference type="Pfam" id="PF00494">
    <property type="entry name" value="SQS_PSY"/>
    <property type="match status" value="1"/>
</dbReference>
<dbReference type="GO" id="GO:0016765">
    <property type="term" value="F:transferase activity, transferring alkyl or aryl (other than methyl) groups"/>
    <property type="evidence" value="ECO:0007669"/>
    <property type="project" value="UniProtKB-ARBA"/>
</dbReference>
<feature type="non-terminal residue" evidence="1">
    <location>
        <position position="227"/>
    </location>
</feature>